<feature type="repeat" description="TPR" evidence="1">
    <location>
        <begin position="68"/>
        <end position="101"/>
    </location>
</feature>
<proteinExistence type="predicted"/>
<dbReference type="InterPro" id="IPR019734">
    <property type="entry name" value="TPR_rpt"/>
</dbReference>
<gene>
    <name evidence="2" type="ORF">COL8621_02685</name>
</gene>
<name>A0A238KQN1_9RHOB</name>
<dbReference type="Pfam" id="PF14559">
    <property type="entry name" value="TPR_19"/>
    <property type="match status" value="1"/>
</dbReference>
<dbReference type="PROSITE" id="PS50005">
    <property type="entry name" value="TPR"/>
    <property type="match status" value="2"/>
</dbReference>
<dbReference type="InterPro" id="IPR011990">
    <property type="entry name" value="TPR-like_helical_dom_sf"/>
</dbReference>
<dbReference type="AlphaFoldDB" id="A0A238KQN1"/>
<evidence type="ECO:0000313" key="3">
    <source>
        <dbReference type="Proteomes" id="UP000202922"/>
    </source>
</evidence>
<dbReference type="Proteomes" id="UP000202922">
    <property type="component" value="Unassembled WGS sequence"/>
</dbReference>
<evidence type="ECO:0000256" key="1">
    <source>
        <dbReference type="PROSITE-ProRule" id="PRU00339"/>
    </source>
</evidence>
<dbReference type="Gene3D" id="1.25.40.10">
    <property type="entry name" value="Tetratricopeptide repeat domain"/>
    <property type="match status" value="2"/>
</dbReference>
<reference evidence="3" key="1">
    <citation type="submission" date="2017-05" db="EMBL/GenBank/DDBJ databases">
        <authorList>
            <person name="Rodrigo-Torres L."/>
            <person name="Arahal R. D."/>
            <person name="Lucena T."/>
        </authorList>
    </citation>
    <scope>NUCLEOTIDE SEQUENCE [LARGE SCALE GENOMIC DNA]</scope>
    <source>
        <strain evidence="3">CECT 8621</strain>
    </source>
</reference>
<evidence type="ECO:0000313" key="2">
    <source>
        <dbReference type="EMBL" id="SMX44977.1"/>
    </source>
</evidence>
<dbReference type="PANTHER" id="PTHR44809:SF1">
    <property type="entry name" value="PROTEIN O-MANNOSYL-TRANSFERASE TMTC1"/>
    <property type="match status" value="1"/>
</dbReference>
<feature type="repeat" description="TPR" evidence="1">
    <location>
        <begin position="34"/>
        <end position="67"/>
    </location>
</feature>
<dbReference type="EMBL" id="FXYE01000002">
    <property type="protein sequence ID" value="SMX44977.1"/>
    <property type="molecule type" value="Genomic_DNA"/>
</dbReference>
<dbReference type="InterPro" id="IPR052943">
    <property type="entry name" value="TMTC_O-mannosyl-trnsfr"/>
</dbReference>
<dbReference type="PANTHER" id="PTHR44809">
    <property type="match status" value="1"/>
</dbReference>
<protein>
    <submittedName>
        <fullName evidence="2">Tetratricopeptide repeat protein</fullName>
    </submittedName>
</protein>
<dbReference type="SMART" id="SM00028">
    <property type="entry name" value="TPR"/>
    <property type="match status" value="3"/>
</dbReference>
<dbReference type="Pfam" id="PF13432">
    <property type="entry name" value="TPR_16"/>
    <property type="match status" value="1"/>
</dbReference>
<dbReference type="SUPFAM" id="SSF48452">
    <property type="entry name" value="TPR-like"/>
    <property type="match status" value="1"/>
</dbReference>
<keyword evidence="3" id="KW-1185">Reference proteome</keyword>
<sequence length="183" mass="19659">MVNLSQLPRLLQQQDWPAAERLLRRAAKDKAATAAVFYNLGKVLEAAGKPAQTAAWYRKAVAKDPNHANAWFELGRAQLANHDFAGAEGAFAKAAALSPDDGDALLNLARIRLRLGKWDTARAAWAQLPESAERTAAMYRIAAELGAPTAELRRALLADPAARATALKALTRTAKGSLPLRLG</sequence>
<organism evidence="2 3">
    <name type="scientific">Actibacterium lipolyticum</name>
    <dbReference type="NCBI Taxonomy" id="1524263"/>
    <lineage>
        <taxon>Bacteria</taxon>
        <taxon>Pseudomonadati</taxon>
        <taxon>Pseudomonadota</taxon>
        <taxon>Alphaproteobacteria</taxon>
        <taxon>Rhodobacterales</taxon>
        <taxon>Roseobacteraceae</taxon>
        <taxon>Actibacterium</taxon>
    </lineage>
</organism>
<accession>A0A238KQN1</accession>
<keyword evidence="1" id="KW-0802">TPR repeat</keyword>